<evidence type="ECO:0000313" key="2">
    <source>
        <dbReference type="EMBL" id="NMN94117.1"/>
    </source>
</evidence>
<sequence length="282" mass="31041">MLGIVLVDHTLSDGAPLHVDITDTDKWAIRTFLAPLRAWTSPKFYGLDNIPEGAALLVGNHTLYGGIDVPLLAEEVLRTRGRIMRGLAENVLIGTPGVRHLIQRFGSVRGTRANCRALFANDDLVLVFPGGGREAVRRKNEKYVLKWDGRTGFARMAIEAGVPILPTAMIGIDDALDIVMDADHPVLKPVKAIAERLGARWELAPPLVRGVGPTAIPRPERFYFSIGEPIETKAWQDNPNIDAAAAELSLLVRKAVEEEINFLLAERDRDPGRTLWGRLRGL</sequence>
<gene>
    <name evidence="2" type="ORF">FGL95_03585</name>
</gene>
<dbReference type="InterPro" id="IPR002123">
    <property type="entry name" value="Plipid/glycerol_acylTrfase"/>
</dbReference>
<keyword evidence="3" id="KW-1185">Reference proteome</keyword>
<dbReference type="PANTHER" id="PTHR22753:SF14">
    <property type="entry name" value="MONOACYLGLYCEROL_DIACYLGLYCEROL O-ACYLTRANSFERASE"/>
    <property type="match status" value="1"/>
</dbReference>
<dbReference type="SMART" id="SM00563">
    <property type="entry name" value="PlsC"/>
    <property type="match status" value="1"/>
</dbReference>
<dbReference type="Proteomes" id="UP000535543">
    <property type="component" value="Unassembled WGS sequence"/>
</dbReference>
<keyword evidence="2" id="KW-0808">Transferase</keyword>
<protein>
    <submittedName>
        <fullName evidence="2">Acyltransferase family protein</fullName>
    </submittedName>
</protein>
<dbReference type="GO" id="GO:0016020">
    <property type="term" value="C:membrane"/>
    <property type="evidence" value="ECO:0007669"/>
    <property type="project" value="TreeGrafter"/>
</dbReference>
<evidence type="ECO:0000313" key="3">
    <source>
        <dbReference type="Proteomes" id="UP000535543"/>
    </source>
</evidence>
<accession>A0A848KDM3</accession>
<dbReference type="CDD" id="cd07987">
    <property type="entry name" value="LPLAT_MGAT-like"/>
    <property type="match status" value="1"/>
</dbReference>
<keyword evidence="2" id="KW-0012">Acyltransferase</keyword>
<dbReference type="PIRSF" id="PIRSF016753">
    <property type="entry name" value="P_lipid/glycerol_ac_tran_prd"/>
    <property type="match status" value="1"/>
</dbReference>
<dbReference type="EMBL" id="VCQU01000001">
    <property type="protein sequence ID" value="NMN94117.1"/>
    <property type="molecule type" value="Genomic_DNA"/>
</dbReference>
<reference evidence="2 3" key="2">
    <citation type="submission" date="2020-06" db="EMBL/GenBank/DDBJ databases">
        <title>Antribacter stalactiti gen. nov., sp. nov., a new member of the family Nacardiaceae isolated from a cave.</title>
        <authorList>
            <person name="Kim I.S."/>
        </authorList>
    </citation>
    <scope>NUCLEOTIDE SEQUENCE [LARGE SCALE GENOMIC DNA]</scope>
    <source>
        <strain evidence="2 3">YC2-7</strain>
    </source>
</reference>
<dbReference type="GO" id="GO:0016746">
    <property type="term" value="F:acyltransferase activity"/>
    <property type="evidence" value="ECO:0007669"/>
    <property type="project" value="UniProtKB-KW"/>
</dbReference>
<evidence type="ECO:0000259" key="1">
    <source>
        <dbReference type="SMART" id="SM00563"/>
    </source>
</evidence>
<dbReference type="Pfam" id="PF01553">
    <property type="entry name" value="Acyltransferase"/>
    <property type="match status" value="1"/>
</dbReference>
<dbReference type="InterPro" id="IPR016676">
    <property type="entry name" value="P_lipid/glycerol_AcTrfase_prd"/>
</dbReference>
<feature type="domain" description="Phospholipid/glycerol acyltransferase" evidence="1">
    <location>
        <begin position="55"/>
        <end position="172"/>
    </location>
</feature>
<organism evidence="2 3">
    <name type="scientific">Antrihabitans stalactiti</name>
    <dbReference type="NCBI Taxonomy" id="2584121"/>
    <lineage>
        <taxon>Bacteria</taxon>
        <taxon>Bacillati</taxon>
        <taxon>Actinomycetota</taxon>
        <taxon>Actinomycetes</taxon>
        <taxon>Mycobacteriales</taxon>
        <taxon>Nocardiaceae</taxon>
        <taxon>Antrihabitans</taxon>
    </lineage>
</organism>
<dbReference type="AlphaFoldDB" id="A0A848KDM3"/>
<dbReference type="PANTHER" id="PTHR22753">
    <property type="entry name" value="TRANSMEMBRANE PROTEIN 68"/>
    <property type="match status" value="1"/>
</dbReference>
<comment type="caution">
    <text evidence="2">The sequence shown here is derived from an EMBL/GenBank/DDBJ whole genome shotgun (WGS) entry which is preliminary data.</text>
</comment>
<proteinExistence type="predicted"/>
<reference evidence="2 3" key="1">
    <citation type="submission" date="2019-05" db="EMBL/GenBank/DDBJ databases">
        <authorList>
            <person name="Lee S.D."/>
        </authorList>
    </citation>
    <scope>NUCLEOTIDE SEQUENCE [LARGE SCALE GENOMIC DNA]</scope>
    <source>
        <strain evidence="2 3">YC2-7</strain>
    </source>
</reference>
<dbReference type="SUPFAM" id="SSF69593">
    <property type="entry name" value="Glycerol-3-phosphate (1)-acyltransferase"/>
    <property type="match status" value="1"/>
</dbReference>
<name>A0A848KDM3_9NOCA</name>